<sequence length="338" mass="36692">MPATAKHVLLSSALMEHIAAYQPSDYTDMRPFRVVGYEDFKSESELSGLGFSDANVHANTAPNDTNECETDRGRVQAHLSRCKHEIARPIFDAWYAQYGTTRVSIFVRLWCGGGAADLLIFDAIYYARLDVLDCLHQLSRLGGSSVPLIDLAAASGQVSALQFLFEYGYGGCTTFTMDDAARNGHLKVVQWLHEHSKVGCSFRAIDGAAAFGHLDVVKFLLDARNEGFSIGAIRGAASIGHLTLVTLLADESGVEDVLLEAMVAAAGANQLHVVTFCYERHVGCCVGDAFEAAAKLCQLDVICYLKQRRCSCCPWGVPDVIIAGRKIVRPKKRAAVVA</sequence>
<dbReference type="Proteomes" id="UP000332933">
    <property type="component" value="Unassembled WGS sequence"/>
</dbReference>
<dbReference type="EMBL" id="CAADRA010000603">
    <property type="protein sequence ID" value="VFT80604.1"/>
    <property type="molecule type" value="Genomic_DNA"/>
</dbReference>
<dbReference type="EMBL" id="VJMH01000603">
    <property type="protein sequence ID" value="KAF0715322.1"/>
    <property type="molecule type" value="Genomic_DNA"/>
</dbReference>
<accession>A0A485KE41</accession>
<dbReference type="InterPro" id="IPR002110">
    <property type="entry name" value="Ankyrin_rpt"/>
</dbReference>
<organism evidence="2 3">
    <name type="scientific">Aphanomyces stellatus</name>
    <dbReference type="NCBI Taxonomy" id="120398"/>
    <lineage>
        <taxon>Eukaryota</taxon>
        <taxon>Sar</taxon>
        <taxon>Stramenopiles</taxon>
        <taxon>Oomycota</taxon>
        <taxon>Saprolegniomycetes</taxon>
        <taxon>Saprolegniales</taxon>
        <taxon>Verrucalvaceae</taxon>
        <taxon>Aphanomyces</taxon>
    </lineage>
</organism>
<dbReference type="PANTHER" id="PTHR46586">
    <property type="entry name" value="ANKYRIN REPEAT-CONTAINING PROTEIN"/>
    <property type="match status" value="1"/>
</dbReference>
<proteinExistence type="predicted"/>
<evidence type="ECO:0000313" key="3">
    <source>
        <dbReference type="Proteomes" id="UP000332933"/>
    </source>
</evidence>
<dbReference type="OrthoDB" id="58918at2759"/>
<keyword evidence="3" id="KW-1185">Reference proteome</keyword>
<dbReference type="PANTHER" id="PTHR46586:SF3">
    <property type="entry name" value="ANKYRIN REPEAT-CONTAINING PROTEIN"/>
    <property type="match status" value="1"/>
</dbReference>
<dbReference type="InterPro" id="IPR052050">
    <property type="entry name" value="SecEffector_AnkRepeat"/>
</dbReference>
<name>A0A485KE41_9STRA</name>
<evidence type="ECO:0000313" key="1">
    <source>
        <dbReference type="EMBL" id="KAF0715322.1"/>
    </source>
</evidence>
<dbReference type="AlphaFoldDB" id="A0A485KE41"/>
<protein>
    <submittedName>
        <fullName evidence="2">Aste57867_3438 protein</fullName>
    </submittedName>
</protein>
<dbReference type="Gene3D" id="1.25.40.20">
    <property type="entry name" value="Ankyrin repeat-containing domain"/>
    <property type="match status" value="1"/>
</dbReference>
<dbReference type="InterPro" id="IPR036770">
    <property type="entry name" value="Ankyrin_rpt-contain_sf"/>
</dbReference>
<dbReference type="Pfam" id="PF13637">
    <property type="entry name" value="Ank_4"/>
    <property type="match status" value="1"/>
</dbReference>
<evidence type="ECO:0000313" key="2">
    <source>
        <dbReference type="EMBL" id="VFT80604.1"/>
    </source>
</evidence>
<gene>
    <name evidence="2" type="primary">Aste57867_3438</name>
    <name evidence="1" type="ORF">As57867_003428</name>
    <name evidence="2" type="ORF">ASTE57867_3438</name>
</gene>
<reference evidence="1" key="2">
    <citation type="submission" date="2019-06" db="EMBL/GenBank/DDBJ databases">
        <title>Genomics analysis of Aphanomyces spp. identifies a new class of oomycete effector associated with host adaptation.</title>
        <authorList>
            <person name="Gaulin E."/>
        </authorList>
    </citation>
    <scope>NUCLEOTIDE SEQUENCE</scope>
    <source>
        <strain evidence="1">CBS 578.67</strain>
    </source>
</reference>
<dbReference type="SUPFAM" id="SSF48403">
    <property type="entry name" value="Ankyrin repeat"/>
    <property type="match status" value="1"/>
</dbReference>
<reference evidence="2 3" key="1">
    <citation type="submission" date="2019-03" db="EMBL/GenBank/DDBJ databases">
        <authorList>
            <person name="Gaulin E."/>
            <person name="Dumas B."/>
        </authorList>
    </citation>
    <scope>NUCLEOTIDE SEQUENCE [LARGE SCALE GENOMIC DNA]</scope>
    <source>
        <strain evidence="2">CBS 568.67</strain>
    </source>
</reference>